<dbReference type="OMA" id="LWRCRAD"/>
<comment type="cofactor">
    <cofactor evidence="3">
        <name>Zn(2+)</name>
        <dbReference type="ChEBI" id="CHEBI:29105"/>
    </cofactor>
    <text evidence="3">Binds 1 divalent metal cation per subunit.</text>
</comment>
<protein>
    <submittedName>
        <fullName evidence="6">Anterior fat body protein</fullName>
    </submittedName>
</protein>
<gene>
    <name evidence="6" type="ORF">SEPMUDRAFT_76410</name>
</gene>
<dbReference type="Pfam" id="PF08450">
    <property type="entry name" value="SGL"/>
    <property type="match status" value="1"/>
</dbReference>
<dbReference type="OrthoDB" id="423498at2759"/>
<dbReference type="eggNOG" id="KOG4499">
    <property type="taxonomic scope" value="Eukaryota"/>
</dbReference>
<dbReference type="SUPFAM" id="SSF63829">
    <property type="entry name" value="Calcium-dependent phosphotriesterase"/>
    <property type="match status" value="1"/>
</dbReference>
<keyword evidence="3" id="KW-0862">Zinc</keyword>
<dbReference type="PANTHER" id="PTHR10907">
    <property type="entry name" value="REGUCALCIN"/>
    <property type="match status" value="1"/>
</dbReference>
<dbReference type="RefSeq" id="XP_016764947.1">
    <property type="nucleotide sequence ID" value="XM_016910140.1"/>
</dbReference>
<evidence type="ECO:0000256" key="2">
    <source>
        <dbReference type="PIRSR" id="PIRSR605511-1"/>
    </source>
</evidence>
<dbReference type="Proteomes" id="UP000016931">
    <property type="component" value="Unassembled WGS sequence"/>
</dbReference>
<keyword evidence="7" id="KW-1185">Reference proteome</keyword>
<evidence type="ECO:0000256" key="3">
    <source>
        <dbReference type="PIRSR" id="PIRSR605511-2"/>
    </source>
</evidence>
<dbReference type="HOGENOM" id="CLU_036110_3_0_1"/>
<reference evidence="6 7" key="1">
    <citation type="journal article" date="2012" name="PLoS Pathog.">
        <title>Diverse lifestyles and strategies of plant pathogenesis encoded in the genomes of eighteen Dothideomycetes fungi.</title>
        <authorList>
            <person name="Ohm R.A."/>
            <person name="Feau N."/>
            <person name="Henrissat B."/>
            <person name="Schoch C.L."/>
            <person name="Horwitz B.A."/>
            <person name="Barry K.W."/>
            <person name="Condon B.J."/>
            <person name="Copeland A.C."/>
            <person name="Dhillon B."/>
            <person name="Glaser F."/>
            <person name="Hesse C.N."/>
            <person name="Kosti I."/>
            <person name="LaButti K."/>
            <person name="Lindquist E.A."/>
            <person name="Lucas S."/>
            <person name="Salamov A.A."/>
            <person name="Bradshaw R.E."/>
            <person name="Ciuffetti L."/>
            <person name="Hamelin R.C."/>
            <person name="Kema G.H.J."/>
            <person name="Lawrence C."/>
            <person name="Scott J.A."/>
            <person name="Spatafora J.W."/>
            <person name="Turgeon B.G."/>
            <person name="de Wit P.J.G.M."/>
            <person name="Zhong S."/>
            <person name="Goodwin S.B."/>
            <person name="Grigoriev I.V."/>
        </authorList>
    </citation>
    <scope>NUCLEOTIDE SEQUENCE [LARGE SCALE GENOMIC DNA]</scope>
    <source>
        <strain evidence="6 7">SO2202</strain>
    </source>
</reference>
<accession>N1QHV0</accession>
<dbReference type="AlphaFoldDB" id="N1QHV0"/>
<comment type="similarity">
    <text evidence="1">Belongs to the SMP-30/CGR1 family.</text>
</comment>
<keyword evidence="3" id="KW-0479">Metal-binding</keyword>
<evidence type="ECO:0000256" key="4">
    <source>
        <dbReference type="SAM" id="MobiDB-lite"/>
    </source>
</evidence>
<feature type="region of interest" description="Disordered" evidence="4">
    <location>
        <begin position="106"/>
        <end position="129"/>
    </location>
</feature>
<proteinExistence type="inferred from homology"/>
<organism evidence="6 7">
    <name type="scientific">Sphaerulina musiva (strain SO2202)</name>
    <name type="common">Poplar stem canker fungus</name>
    <name type="synonym">Septoria musiva</name>
    <dbReference type="NCBI Taxonomy" id="692275"/>
    <lineage>
        <taxon>Eukaryota</taxon>
        <taxon>Fungi</taxon>
        <taxon>Dikarya</taxon>
        <taxon>Ascomycota</taxon>
        <taxon>Pezizomycotina</taxon>
        <taxon>Dothideomycetes</taxon>
        <taxon>Dothideomycetidae</taxon>
        <taxon>Mycosphaerellales</taxon>
        <taxon>Mycosphaerellaceae</taxon>
        <taxon>Sphaerulina</taxon>
    </lineage>
</organism>
<dbReference type="GO" id="GO:0004341">
    <property type="term" value="F:gluconolactonase activity"/>
    <property type="evidence" value="ECO:0007669"/>
    <property type="project" value="TreeGrafter"/>
</dbReference>
<dbReference type="InterPro" id="IPR013658">
    <property type="entry name" value="SGL"/>
</dbReference>
<feature type="binding site" evidence="3">
    <location>
        <position position="232"/>
    </location>
    <ligand>
        <name>a divalent metal cation</name>
        <dbReference type="ChEBI" id="CHEBI:60240"/>
    </ligand>
</feature>
<evidence type="ECO:0000256" key="1">
    <source>
        <dbReference type="ARBA" id="ARBA00008853"/>
    </source>
</evidence>
<sequence>MPPIQKYKISHPYLDISCGLGEAPFYEKSHHSLRFVDIVKKKLHTIDLDEGVASHREFDLEFSIGTTADVEGVEGKFVFGGKSGYGVFERETGKHWIIKEMWSDAEKKDDGGGKPKKGTSRCDRMRSNDGSVDTKGRFYVGAMNDPAVLGDADITDEGIIFRLDPDLSIHRIKENIRIPNGMSWTRDNKTIYMTDSPTFEIQQFPYDAETGTISLEQGTTFFKCPIEGGQPDGHCQDEEGHFWIALYGTGKVVRVNPQGEVVAEVEVPTRCVTCPELCGTSLFITSAAEEDPEKYPWSTKYQGALFEVDVGVRGLPRNKFKPAAGVVL</sequence>
<feature type="binding site" evidence="3">
    <location>
        <position position="126"/>
    </location>
    <ligand>
        <name>substrate</name>
    </ligand>
</feature>
<feature type="compositionally biased region" description="Basic and acidic residues" evidence="4">
    <location>
        <begin position="120"/>
        <end position="129"/>
    </location>
</feature>
<evidence type="ECO:0000313" key="7">
    <source>
        <dbReference type="Proteomes" id="UP000016931"/>
    </source>
</evidence>
<dbReference type="GO" id="GO:0005509">
    <property type="term" value="F:calcium ion binding"/>
    <property type="evidence" value="ECO:0007669"/>
    <property type="project" value="TreeGrafter"/>
</dbReference>
<dbReference type="STRING" id="692275.N1QHV0"/>
<feature type="binding site" evidence="3">
    <location>
        <position position="128"/>
    </location>
    <ligand>
        <name>substrate</name>
    </ligand>
</feature>
<name>N1QHV0_SPHMS</name>
<dbReference type="EMBL" id="KB456260">
    <property type="protein sequence ID" value="EMF16826.1"/>
    <property type="molecule type" value="Genomic_DNA"/>
</dbReference>
<feature type="active site" description="Proton donor/acceptor" evidence="2">
    <location>
        <position position="232"/>
    </location>
</feature>
<evidence type="ECO:0000259" key="5">
    <source>
        <dbReference type="Pfam" id="PF08450"/>
    </source>
</evidence>
<evidence type="ECO:0000313" key="6">
    <source>
        <dbReference type="EMBL" id="EMF16826.1"/>
    </source>
</evidence>
<dbReference type="InterPro" id="IPR005511">
    <property type="entry name" value="SMP-30"/>
</dbReference>
<feature type="binding site" evidence="3">
    <location>
        <position position="22"/>
    </location>
    <ligand>
        <name>a divalent metal cation</name>
        <dbReference type="ChEBI" id="CHEBI:60240"/>
    </ligand>
</feature>
<dbReference type="GeneID" id="27907277"/>
<dbReference type="PANTHER" id="PTHR10907:SF47">
    <property type="entry name" value="REGUCALCIN"/>
    <property type="match status" value="1"/>
</dbReference>
<dbReference type="PRINTS" id="PR01790">
    <property type="entry name" value="SMP30FAMILY"/>
</dbReference>
<dbReference type="InterPro" id="IPR011042">
    <property type="entry name" value="6-blade_b-propeller_TolB-like"/>
</dbReference>
<dbReference type="Gene3D" id="2.120.10.30">
    <property type="entry name" value="TolB, C-terminal domain"/>
    <property type="match status" value="1"/>
</dbReference>
<feature type="binding site" evidence="3">
    <location>
        <position position="180"/>
    </location>
    <ligand>
        <name>a divalent metal cation</name>
        <dbReference type="ChEBI" id="CHEBI:60240"/>
    </ligand>
</feature>
<feature type="domain" description="SMP-30/Gluconolactonase/LRE-like region" evidence="5">
    <location>
        <begin position="20"/>
        <end position="287"/>
    </location>
</feature>